<dbReference type="GO" id="GO:0006355">
    <property type="term" value="P:regulation of DNA-templated transcription"/>
    <property type="evidence" value="ECO:0007669"/>
    <property type="project" value="TreeGrafter"/>
</dbReference>
<keyword evidence="4" id="KW-0238">DNA-binding</keyword>
<evidence type="ECO:0000256" key="1">
    <source>
        <dbReference type="ARBA" id="ARBA00022553"/>
    </source>
</evidence>
<keyword evidence="3" id="KW-0805">Transcription regulation</keyword>
<gene>
    <name evidence="9" type="ORF">I8J32_016385</name>
</gene>
<proteinExistence type="predicted"/>
<name>A0A975ASN0_9GAMM</name>
<dbReference type="InterPro" id="IPR036641">
    <property type="entry name" value="HPT_dom_sf"/>
</dbReference>
<organism evidence="9 10">
    <name type="scientific">Agrilutibacter solisilvae</name>
    <dbReference type="NCBI Taxonomy" id="2763317"/>
    <lineage>
        <taxon>Bacteria</taxon>
        <taxon>Pseudomonadati</taxon>
        <taxon>Pseudomonadota</taxon>
        <taxon>Gammaproteobacteria</taxon>
        <taxon>Lysobacterales</taxon>
        <taxon>Lysobacteraceae</taxon>
        <taxon>Agrilutibacter</taxon>
    </lineage>
</organism>
<feature type="modified residue" description="4-aspartylphosphate" evidence="6">
    <location>
        <position position="54"/>
    </location>
</feature>
<dbReference type="InterPro" id="IPR001789">
    <property type="entry name" value="Sig_transdc_resp-reg_receiver"/>
</dbReference>
<keyword evidence="5" id="KW-0804">Transcription</keyword>
<evidence type="ECO:0000256" key="6">
    <source>
        <dbReference type="PROSITE-ProRule" id="PRU00169"/>
    </source>
</evidence>
<dbReference type="PROSITE" id="PS50110">
    <property type="entry name" value="RESPONSE_REGULATORY"/>
    <property type="match status" value="1"/>
</dbReference>
<evidence type="ECO:0000259" key="8">
    <source>
        <dbReference type="PROSITE" id="PS50110"/>
    </source>
</evidence>
<dbReference type="InterPro" id="IPR039420">
    <property type="entry name" value="WalR-like"/>
</dbReference>
<dbReference type="GO" id="GO:0005829">
    <property type="term" value="C:cytosol"/>
    <property type="evidence" value="ECO:0007669"/>
    <property type="project" value="TreeGrafter"/>
</dbReference>
<evidence type="ECO:0000256" key="3">
    <source>
        <dbReference type="ARBA" id="ARBA00023015"/>
    </source>
</evidence>
<keyword evidence="1 6" id="KW-0597">Phosphoprotein</keyword>
<dbReference type="GO" id="GO:0000976">
    <property type="term" value="F:transcription cis-regulatory region binding"/>
    <property type="evidence" value="ECO:0007669"/>
    <property type="project" value="TreeGrafter"/>
</dbReference>
<dbReference type="SUPFAM" id="SSF52172">
    <property type="entry name" value="CheY-like"/>
    <property type="match status" value="1"/>
</dbReference>
<dbReference type="GO" id="GO:0032993">
    <property type="term" value="C:protein-DNA complex"/>
    <property type="evidence" value="ECO:0007669"/>
    <property type="project" value="TreeGrafter"/>
</dbReference>
<dbReference type="EMBL" id="CP071518">
    <property type="protein sequence ID" value="QSX78234.1"/>
    <property type="molecule type" value="Genomic_DNA"/>
</dbReference>
<feature type="domain" description="Response regulatory" evidence="8">
    <location>
        <begin position="5"/>
        <end position="119"/>
    </location>
</feature>
<evidence type="ECO:0000256" key="5">
    <source>
        <dbReference type="ARBA" id="ARBA00023163"/>
    </source>
</evidence>
<dbReference type="GO" id="GO:0000156">
    <property type="term" value="F:phosphorelay response regulator activity"/>
    <property type="evidence" value="ECO:0007669"/>
    <property type="project" value="TreeGrafter"/>
</dbReference>
<accession>A0A975ASN0</accession>
<dbReference type="InterPro" id="IPR011006">
    <property type="entry name" value="CheY-like_superfamily"/>
</dbReference>
<sequence>MTTTRLLLVEDDPTSLEFLRTALMALPAWVDSATSLATAVALARTRRHDLWLIDAHLPDGDGAQLLACLRSMDACVPALAHTATTDHGIIRGLLAQGFADVITKPVTAARLRERVAPHLQRGGQAAAPRHPHVETTDDGAPAWDDTVPVWDDAAAAAALNGNLAHVAALRGLFVAELRGACEAVLAAAQAGHTEAMAAQLHRLRASCGFTGARLLGDAARALHAAGITPERLERFESATRRTLAASAELRIERTW</sequence>
<dbReference type="Proteomes" id="UP000639274">
    <property type="component" value="Chromosome"/>
</dbReference>
<dbReference type="Gene3D" id="1.20.120.160">
    <property type="entry name" value="HPT domain"/>
    <property type="match status" value="1"/>
</dbReference>
<reference evidence="9 10" key="1">
    <citation type="submission" date="2021-03" db="EMBL/GenBank/DDBJ databases">
        <title>Lysobacter sp. nov. isolated from soil of gangwondo yeongwol, south Korea.</title>
        <authorList>
            <person name="Kim K.R."/>
            <person name="Kim K.H."/>
            <person name="Jeon C.O."/>
        </authorList>
    </citation>
    <scope>NUCLEOTIDE SEQUENCE [LARGE SCALE GENOMIC DNA]</scope>
    <source>
        <strain evidence="9 10">R19</strain>
    </source>
</reference>
<evidence type="ECO:0000313" key="9">
    <source>
        <dbReference type="EMBL" id="QSX78234.1"/>
    </source>
</evidence>
<dbReference type="KEGG" id="lsf:I8J32_016385"/>
<dbReference type="PANTHER" id="PTHR48111">
    <property type="entry name" value="REGULATOR OF RPOS"/>
    <property type="match status" value="1"/>
</dbReference>
<dbReference type="Pfam" id="PF00072">
    <property type="entry name" value="Response_reg"/>
    <property type="match status" value="1"/>
</dbReference>
<dbReference type="CDD" id="cd00156">
    <property type="entry name" value="REC"/>
    <property type="match status" value="1"/>
</dbReference>
<evidence type="ECO:0000256" key="7">
    <source>
        <dbReference type="SAM" id="MobiDB-lite"/>
    </source>
</evidence>
<dbReference type="AlphaFoldDB" id="A0A975ASN0"/>
<dbReference type="SUPFAM" id="SSF47226">
    <property type="entry name" value="Histidine-containing phosphotransfer domain, HPT domain"/>
    <property type="match status" value="1"/>
</dbReference>
<evidence type="ECO:0000256" key="4">
    <source>
        <dbReference type="ARBA" id="ARBA00023125"/>
    </source>
</evidence>
<dbReference type="RefSeq" id="WP_200613661.1">
    <property type="nucleotide sequence ID" value="NZ_CP071518.1"/>
</dbReference>
<dbReference type="PANTHER" id="PTHR48111:SF1">
    <property type="entry name" value="TWO-COMPONENT RESPONSE REGULATOR ORR33"/>
    <property type="match status" value="1"/>
</dbReference>
<keyword evidence="2" id="KW-0902">Two-component regulatory system</keyword>
<dbReference type="SMART" id="SM00448">
    <property type="entry name" value="REC"/>
    <property type="match status" value="1"/>
</dbReference>
<feature type="region of interest" description="Disordered" evidence="7">
    <location>
        <begin position="119"/>
        <end position="141"/>
    </location>
</feature>
<evidence type="ECO:0000313" key="10">
    <source>
        <dbReference type="Proteomes" id="UP000639274"/>
    </source>
</evidence>
<dbReference type="Gene3D" id="3.40.50.2300">
    <property type="match status" value="1"/>
</dbReference>
<protein>
    <submittedName>
        <fullName evidence="9">Response regulator</fullName>
    </submittedName>
</protein>
<keyword evidence="10" id="KW-1185">Reference proteome</keyword>
<evidence type="ECO:0000256" key="2">
    <source>
        <dbReference type="ARBA" id="ARBA00023012"/>
    </source>
</evidence>